<reference evidence="1 2" key="1">
    <citation type="submission" date="2018-04" db="EMBL/GenBank/DDBJ databases">
        <title>The genome of golden apple snail Pomacea canaliculata provides insight into stress tolerance and invasive adaptation.</title>
        <authorList>
            <person name="Liu C."/>
            <person name="Liu B."/>
            <person name="Ren Y."/>
            <person name="Zhang Y."/>
            <person name="Wang H."/>
            <person name="Li S."/>
            <person name="Jiang F."/>
            <person name="Yin L."/>
            <person name="Zhang G."/>
            <person name="Qian W."/>
            <person name="Fan W."/>
        </authorList>
    </citation>
    <scope>NUCLEOTIDE SEQUENCE [LARGE SCALE GENOMIC DNA]</scope>
    <source>
        <strain evidence="1">SZHN2017</strain>
        <tissue evidence="1">Muscle</tissue>
    </source>
</reference>
<protein>
    <submittedName>
        <fullName evidence="1">Uncharacterized protein</fullName>
    </submittedName>
</protein>
<dbReference type="Proteomes" id="UP000245119">
    <property type="component" value="Linkage Group LG1"/>
</dbReference>
<keyword evidence="2" id="KW-1185">Reference proteome</keyword>
<dbReference type="OrthoDB" id="6154833at2759"/>
<organism evidence="1 2">
    <name type="scientific">Pomacea canaliculata</name>
    <name type="common">Golden apple snail</name>
    <dbReference type="NCBI Taxonomy" id="400727"/>
    <lineage>
        <taxon>Eukaryota</taxon>
        <taxon>Metazoa</taxon>
        <taxon>Spiralia</taxon>
        <taxon>Lophotrochozoa</taxon>
        <taxon>Mollusca</taxon>
        <taxon>Gastropoda</taxon>
        <taxon>Caenogastropoda</taxon>
        <taxon>Architaenioglossa</taxon>
        <taxon>Ampullarioidea</taxon>
        <taxon>Ampullariidae</taxon>
        <taxon>Pomacea</taxon>
    </lineage>
</organism>
<sequence>MGASSAVLSGRAKVAGKSINGQEINRHCVHILLGNATSAKMDDVARFHKEEEKTVYLKIQPERKQKLSSGWTINRPMLYSAHPSLTSQLSPGTETKEPILSQMASATMADSIGTECYTNLIDSKWATKDMTFHISHVHSCELESAEESEQEQATKDDDKWISQATNPVILDRSTSNSILNVLSVDDCRMSMRYRPTRVVLSQQDMMVSRPLHTDEEDSSNVNVCAVTKHQQADHTPFRVSRVSGQTTLSPSTSQPQTAYNQKPYHKHMGLAITEDVLCSSSAAVERAFDEMLGKTFSTRSVDRPHTNRHHNLLNKAHSVCHGQTRRFGQLNRFLRESMWKLVESQRNKTMKT</sequence>
<comment type="caution">
    <text evidence="1">The sequence shown here is derived from an EMBL/GenBank/DDBJ whole genome shotgun (WGS) entry which is preliminary data.</text>
</comment>
<name>A0A2T7PWZ5_POMCA</name>
<accession>A0A2T7PWZ5</accession>
<evidence type="ECO:0000313" key="1">
    <source>
        <dbReference type="EMBL" id="PVD37928.1"/>
    </source>
</evidence>
<proteinExistence type="predicted"/>
<gene>
    <name evidence="1" type="ORF">C0Q70_00530</name>
</gene>
<dbReference type="EMBL" id="PZQS01000001">
    <property type="protein sequence ID" value="PVD37928.1"/>
    <property type="molecule type" value="Genomic_DNA"/>
</dbReference>
<dbReference type="AlphaFoldDB" id="A0A2T7PWZ5"/>
<evidence type="ECO:0000313" key="2">
    <source>
        <dbReference type="Proteomes" id="UP000245119"/>
    </source>
</evidence>